<dbReference type="Pfam" id="PF19086">
    <property type="entry name" value="Terpene_syn_C_2"/>
    <property type="match status" value="1"/>
</dbReference>
<gene>
    <name evidence="4" type="ORF">VCS650_LOCUS18602</name>
</gene>
<dbReference type="PROSITE" id="PS00723">
    <property type="entry name" value="POLYPRENYL_SYNTHASE_1"/>
    <property type="match status" value="1"/>
</dbReference>
<proteinExistence type="inferred from homology"/>
<evidence type="ECO:0008006" key="6">
    <source>
        <dbReference type="Google" id="ProtNLM"/>
    </source>
</evidence>
<evidence type="ECO:0000313" key="4">
    <source>
        <dbReference type="EMBL" id="CAF1073320.1"/>
    </source>
</evidence>
<keyword evidence="3" id="KW-0808">Transferase</keyword>
<keyword evidence="2" id="KW-0460">Magnesium</keyword>
<keyword evidence="1" id="KW-0479">Metal-binding</keyword>
<evidence type="ECO:0000256" key="2">
    <source>
        <dbReference type="ARBA" id="ARBA00022842"/>
    </source>
</evidence>
<dbReference type="Gene3D" id="1.10.600.10">
    <property type="entry name" value="Farnesyl Diphosphate Synthase"/>
    <property type="match status" value="2"/>
</dbReference>
<dbReference type="AlphaFoldDB" id="A0A814M4Z5"/>
<reference evidence="4" key="1">
    <citation type="submission" date="2021-02" db="EMBL/GenBank/DDBJ databases">
        <authorList>
            <person name="Nowell W R."/>
        </authorList>
    </citation>
    <scope>NUCLEOTIDE SEQUENCE</scope>
</reference>
<dbReference type="SUPFAM" id="SSF48576">
    <property type="entry name" value="Terpenoid synthases"/>
    <property type="match status" value="2"/>
</dbReference>
<dbReference type="PANTHER" id="PTHR12001:SF44">
    <property type="entry name" value="GERANYLGERANYL PYROPHOSPHATE SYNTHASE"/>
    <property type="match status" value="1"/>
</dbReference>
<accession>A0A814M4Z5</accession>
<sequence>MFIYDHELDSSSKDDISEQAKQQMFNNIYDSCQPAGSYKPLTTYASAIHDWWQRILVTATPTFQKRFKISFQDAIESAFRQGTYEKDHQKIPDLKTYKELRRSTAYGLMVCALIQYSLDFDLPDECLADERFKRIMNCMLHAAGWANDIYSFNIEQAEGQYNLISVLMNVNPTLSIQQAMDQAGQMVIDQYAEFERLRHELPSWGADIDSQVKQFVDSLANMIRGNLSWSFETQRYFGSEREEVKRTRRIKLLPPKTTVQDNILHSQKDAKISSDNHKDQHNIHKLNDLEIKMNRNMDDNSCGNLDDILEPFNYLKSLPGKNVRSKLIEALNYWFQVSEEKFKIIDEIMGMLHNASLLIDDIEDGSELRRGSPVAHLIYGTPLTINAAELVCFLAIQKAYTLDNPNVGRILIDSRN</sequence>
<name>A0A814M4Z5_9BILA</name>
<dbReference type="GO" id="GO:0004659">
    <property type="term" value="F:prenyltransferase activity"/>
    <property type="evidence" value="ECO:0007669"/>
    <property type="project" value="InterPro"/>
</dbReference>
<dbReference type="OrthoDB" id="6921389at2759"/>
<dbReference type="InterPro" id="IPR000092">
    <property type="entry name" value="Polyprenyl_synt"/>
</dbReference>
<dbReference type="InterPro" id="IPR008949">
    <property type="entry name" value="Isoprenoid_synthase_dom_sf"/>
</dbReference>
<evidence type="ECO:0000256" key="3">
    <source>
        <dbReference type="RuleBase" id="RU004466"/>
    </source>
</evidence>
<dbReference type="Pfam" id="PF00348">
    <property type="entry name" value="polyprenyl_synt"/>
    <property type="match status" value="1"/>
</dbReference>
<dbReference type="Proteomes" id="UP000663891">
    <property type="component" value="Unassembled WGS sequence"/>
</dbReference>
<dbReference type="PANTHER" id="PTHR12001">
    <property type="entry name" value="GERANYLGERANYL PYROPHOSPHATE SYNTHASE"/>
    <property type="match status" value="1"/>
</dbReference>
<dbReference type="EMBL" id="CAJNON010000179">
    <property type="protein sequence ID" value="CAF1073320.1"/>
    <property type="molecule type" value="Genomic_DNA"/>
</dbReference>
<comment type="caution">
    <text evidence="4">The sequence shown here is derived from an EMBL/GenBank/DDBJ whole genome shotgun (WGS) entry which is preliminary data.</text>
</comment>
<protein>
    <recommendedName>
        <fullName evidence="6">Terpene synthase</fullName>
    </recommendedName>
</protein>
<dbReference type="InterPro" id="IPR033749">
    <property type="entry name" value="Polyprenyl_synt_CS"/>
</dbReference>
<comment type="similarity">
    <text evidence="3">Belongs to the FPP/GGPP synthase family.</text>
</comment>
<organism evidence="4 5">
    <name type="scientific">Adineta steineri</name>
    <dbReference type="NCBI Taxonomy" id="433720"/>
    <lineage>
        <taxon>Eukaryota</taxon>
        <taxon>Metazoa</taxon>
        <taxon>Spiralia</taxon>
        <taxon>Gnathifera</taxon>
        <taxon>Rotifera</taxon>
        <taxon>Eurotatoria</taxon>
        <taxon>Bdelloidea</taxon>
        <taxon>Adinetida</taxon>
        <taxon>Adinetidae</taxon>
        <taxon>Adineta</taxon>
    </lineage>
</organism>
<dbReference type="GO" id="GO:0046872">
    <property type="term" value="F:metal ion binding"/>
    <property type="evidence" value="ECO:0007669"/>
    <property type="project" value="UniProtKB-KW"/>
</dbReference>
<evidence type="ECO:0000313" key="5">
    <source>
        <dbReference type="Proteomes" id="UP000663891"/>
    </source>
</evidence>
<evidence type="ECO:0000256" key="1">
    <source>
        <dbReference type="ARBA" id="ARBA00022723"/>
    </source>
</evidence>
<dbReference type="GO" id="GO:0008299">
    <property type="term" value="P:isoprenoid biosynthetic process"/>
    <property type="evidence" value="ECO:0007669"/>
    <property type="project" value="InterPro"/>
</dbReference>